<gene>
    <name evidence="2" type="ORF">GQ55_4G003900</name>
</gene>
<evidence type="ECO:0000313" key="3">
    <source>
        <dbReference type="Proteomes" id="UP000244336"/>
    </source>
</evidence>
<feature type="transmembrane region" description="Helical" evidence="1">
    <location>
        <begin position="68"/>
        <end position="91"/>
    </location>
</feature>
<keyword evidence="1" id="KW-0812">Transmembrane</keyword>
<sequence>MVYDSRLVVHSCTLNTRKCVSFVKTFLEKTHCTPTRVNELIAGAKPVNFQIFGDPKSLELSLHDLHPASWSVICSLLISVRASIMLLWLYVDV</sequence>
<dbReference type="Proteomes" id="UP000244336">
    <property type="component" value="Chromosome 4"/>
</dbReference>
<name>A0A2T7DTQ9_9POAL</name>
<evidence type="ECO:0000313" key="2">
    <source>
        <dbReference type="EMBL" id="PUZ58963.1"/>
    </source>
</evidence>
<keyword evidence="1" id="KW-1133">Transmembrane helix</keyword>
<dbReference type="EMBL" id="CM009752">
    <property type="protein sequence ID" value="PUZ58963.1"/>
    <property type="molecule type" value="Genomic_DNA"/>
</dbReference>
<dbReference type="AlphaFoldDB" id="A0A2T7DTQ9"/>
<keyword evidence="1" id="KW-0472">Membrane</keyword>
<keyword evidence="3" id="KW-1185">Reference proteome</keyword>
<evidence type="ECO:0000256" key="1">
    <source>
        <dbReference type="SAM" id="Phobius"/>
    </source>
</evidence>
<reference evidence="2 3" key="1">
    <citation type="submission" date="2018-04" db="EMBL/GenBank/DDBJ databases">
        <title>WGS assembly of Panicum hallii var. hallii HAL2.</title>
        <authorList>
            <person name="Lovell J."/>
            <person name="Jenkins J."/>
            <person name="Lowry D."/>
            <person name="Mamidi S."/>
            <person name="Sreedasyam A."/>
            <person name="Weng X."/>
            <person name="Barry K."/>
            <person name="Bonette J."/>
            <person name="Campitelli B."/>
            <person name="Daum C."/>
            <person name="Gordon S."/>
            <person name="Gould B."/>
            <person name="Lipzen A."/>
            <person name="MacQueen A."/>
            <person name="Palacio-Mejia J."/>
            <person name="Plott C."/>
            <person name="Shakirov E."/>
            <person name="Shu S."/>
            <person name="Yoshinaga Y."/>
            <person name="Zane M."/>
            <person name="Rokhsar D."/>
            <person name="Grimwood J."/>
            <person name="Schmutz J."/>
            <person name="Juenger T."/>
        </authorList>
    </citation>
    <scope>NUCLEOTIDE SEQUENCE [LARGE SCALE GENOMIC DNA]</scope>
    <source>
        <strain evidence="3">cv. HAL2</strain>
    </source>
</reference>
<protein>
    <submittedName>
        <fullName evidence="2">Uncharacterized protein</fullName>
    </submittedName>
</protein>
<dbReference type="Gramene" id="PUZ58963">
    <property type="protein sequence ID" value="PUZ58963"/>
    <property type="gene ID" value="GQ55_4G003900"/>
</dbReference>
<accession>A0A2T7DTQ9</accession>
<organism evidence="2 3">
    <name type="scientific">Panicum hallii var. hallii</name>
    <dbReference type="NCBI Taxonomy" id="1504633"/>
    <lineage>
        <taxon>Eukaryota</taxon>
        <taxon>Viridiplantae</taxon>
        <taxon>Streptophyta</taxon>
        <taxon>Embryophyta</taxon>
        <taxon>Tracheophyta</taxon>
        <taxon>Spermatophyta</taxon>
        <taxon>Magnoliopsida</taxon>
        <taxon>Liliopsida</taxon>
        <taxon>Poales</taxon>
        <taxon>Poaceae</taxon>
        <taxon>PACMAD clade</taxon>
        <taxon>Panicoideae</taxon>
        <taxon>Panicodae</taxon>
        <taxon>Paniceae</taxon>
        <taxon>Panicinae</taxon>
        <taxon>Panicum</taxon>
        <taxon>Panicum sect. Panicum</taxon>
    </lineage>
</organism>
<proteinExistence type="predicted"/>